<gene>
    <name evidence="2" type="ORF">FBUS_04682</name>
</gene>
<sequence length="1726" mass="191386">MLRPAFFIRALEMPLGHGIKSSGPSKVPRTENAEQAIGWQESISNSLADALEHLKVDRHLTAREVKKLLRAVLTNDDVVSAFRRYIDLSDPETGTPSAATRKRAKDLGLLQSATDFVGCPHELERRVITRSLARTIEQSLPDYFPRPNVELDQKACTILDMEFPDDDDSEVGQSSRTVSNSDPVVLSKSTDIDEDYIPGPADLSILRRDQELDLISCQAPTDVAASPAGLSSNVSICGDQSNQSSATDIDSSVLSETSLAVPSNGAISDPLMSCSDLIDPRSSPYQTRLGSHRESSSSVRESPLVGGTGDECQSSSPRTKVDILGIKIDEPSSAASLEKGSIMESGDEEADDTVEDGVYADFLRSLFPSGSSSENTPCKKDLHKLFSDEEDEDGIQRKPHVSAVFAMKSHCHRLLSAQRKLEEPDPPTNANHVDSSERSEISSTGRVNVGSQPLPVHPKFPPNELDRLKRQLSMHIQLLTTSFLCTYDFSHLHQSVTRPCASALKQLTTLRDAFDLVVHERRTGRTEPLSVRSFYWNASTLDDAVHLISDYAGLSVLPQLSLSSRPLIMSSDDPSTCRTQSTRVVTSLPLPYCLIRLMTHNPIWSYQALMPATLPTNTETTDDLSKSRKRIPIDPAEDALLLMGLADFRSAGFARDETNTETATDEEASEPASQPKQYVTYQFIRKQLLPFRTMLQLRSRRWNLVGSKRGCAGLPPIETSPTDRLALLFRSVSRQKTLKSSMLTELVENLAEQAVPYRLRYRCGCLADLTCNDLFNEPGLPKDVGYETVLYNRTSPPRVRKGELSKWIHDIITDFAQQAQCLWWSRSAQGTPQKTPVYMVPPATDSVCSVASSGSSLILKPESSDWTASRSGPNVLGPTFLPAIPVDLGPDGRVMLSKSSEPALVEVDPDICIPQRSVRSSELNVTSQSKWVRGSDYRQNAATSVKAHVESLLQQIRMQTIKRSGAPMTKRVDSVLLHPHTLMELATSPTVRGKLPLPPLTSRRNMEDLASLASSNSPSVPTSKATRVSSSSGVKTPASNITPTSSADQLMSSEELMKMAARHSAAEANCQQVVDGLIKTFHSGIDTLISLHGETLFGPRRFDPSLKSSLISDNNEANKLPTPSSCIILPNQPDLSKCVPYTPALAFFSNTPVLTVGRFLSRCKARGEATTADLLTLASSVMVQRQTALDDMDVRRARSFLDRSRVYLDSHTYGRLVLLLRNLNQIVYQPAIQPFILPSLTPNERRQTVINGLGSVLNLLRGHRTLWEDFVCLLTPFQARTVGLLPTYMNLLRVRRAQRVMQDLIPRGKRFWRRLRNLADSCSPEEQNTPVSQTLRNVKIPSSSDQNDLTMFTAQESGGSGNITSQLSDDTARQSHSAKHVRIRTKGSRVRSPITKTWSLLESTWRNRPIFLSQQACLLNVNHKPYSGFEQVHRGIVYVDECNFHLRHVEITWPPDFRPKTHLTRTNEDRSDRPRTLNTVSGGYLSTRAMISQLAEFHLKSNEDNQKVQFPRLDFARRRVSIEILAPSVPIDSSASHRNELARPFNNEASYQLNYPCDILRPDKREDKLNEDDEISLGSPAVDPSSLLEEPTSSETTGLRPTPSLSTWIVDDDEAACFNTEAFAPKTSVAESNEPELPSIVDSLSWDLEEDRQLLEFSKARGQYSTTMFRDLAAIWVAKPSANRPRRSAAELESRFKQLMRMTLGDAYDSDLFCSPEHVGSEAESS</sequence>
<feature type="compositionally biased region" description="Basic residues" evidence="1">
    <location>
        <begin position="1376"/>
        <end position="1386"/>
    </location>
</feature>
<accession>A0A8E0RWV8</accession>
<feature type="region of interest" description="Disordered" evidence="1">
    <location>
        <begin position="163"/>
        <end position="183"/>
    </location>
</feature>
<feature type="compositionally biased region" description="Polar residues" evidence="1">
    <location>
        <begin position="441"/>
        <end position="451"/>
    </location>
</feature>
<reference evidence="2" key="1">
    <citation type="submission" date="2019-05" db="EMBL/GenBank/DDBJ databases">
        <title>Annotation for the trematode Fasciolopsis buski.</title>
        <authorList>
            <person name="Choi Y.-J."/>
        </authorList>
    </citation>
    <scope>NUCLEOTIDE SEQUENCE</scope>
    <source>
        <strain evidence="2">HT</strain>
        <tissue evidence="2">Whole worm</tissue>
    </source>
</reference>
<dbReference type="OrthoDB" id="6257037at2759"/>
<dbReference type="Proteomes" id="UP000728185">
    <property type="component" value="Unassembled WGS sequence"/>
</dbReference>
<feature type="region of interest" description="Disordered" evidence="1">
    <location>
        <begin position="1367"/>
        <end position="1386"/>
    </location>
</feature>
<keyword evidence="3" id="KW-1185">Reference proteome</keyword>
<evidence type="ECO:0000256" key="1">
    <source>
        <dbReference type="SAM" id="MobiDB-lite"/>
    </source>
</evidence>
<feature type="region of interest" description="Disordered" evidence="1">
    <location>
        <begin position="1010"/>
        <end position="1047"/>
    </location>
</feature>
<protein>
    <recommendedName>
        <fullName evidence="4">Myb-like domain-containing protein</fullName>
    </recommendedName>
</protein>
<feature type="compositionally biased region" description="Polar residues" evidence="1">
    <location>
        <begin position="171"/>
        <end position="182"/>
    </location>
</feature>
<name>A0A8E0RWV8_9TREM</name>
<feature type="compositionally biased region" description="Low complexity" evidence="1">
    <location>
        <begin position="1584"/>
        <end position="1597"/>
    </location>
</feature>
<evidence type="ECO:0000313" key="2">
    <source>
        <dbReference type="EMBL" id="KAA0192796.1"/>
    </source>
</evidence>
<dbReference type="EMBL" id="LUCM01005461">
    <property type="protein sequence ID" value="KAA0192796.1"/>
    <property type="molecule type" value="Genomic_DNA"/>
</dbReference>
<organism evidence="2 3">
    <name type="scientific">Fasciolopsis buskii</name>
    <dbReference type="NCBI Taxonomy" id="27845"/>
    <lineage>
        <taxon>Eukaryota</taxon>
        <taxon>Metazoa</taxon>
        <taxon>Spiralia</taxon>
        <taxon>Lophotrochozoa</taxon>
        <taxon>Platyhelminthes</taxon>
        <taxon>Trematoda</taxon>
        <taxon>Digenea</taxon>
        <taxon>Plagiorchiida</taxon>
        <taxon>Echinostomata</taxon>
        <taxon>Echinostomatoidea</taxon>
        <taxon>Fasciolidae</taxon>
        <taxon>Fasciolopsis</taxon>
    </lineage>
</organism>
<feature type="region of interest" description="Disordered" evidence="1">
    <location>
        <begin position="1571"/>
        <end position="1605"/>
    </location>
</feature>
<feature type="compositionally biased region" description="Polar residues" evidence="1">
    <location>
        <begin position="1012"/>
        <end position="1047"/>
    </location>
</feature>
<feature type="region of interest" description="Disordered" evidence="1">
    <location>
        <begin position="272"/>
        <end position="318"/>
    </location>
</feature>
<feature type="region of interest" description="Disordered" evidence="1">
    <location>
        <begin position="418"/>
        <end position="460"/>
    </location>
</feature>
<comment type="caution">
    <text evidence="2">The sequence shown here is derived from an EMBL/GenBank/DDBJ whole genome shotgun (WGS) entry which is preliminary data.</text>
</comment>
<evidence type="ECO:0000313" key="3">
    <source>
        <dbReference type="Proteomes" id="UP000728185"/>
    </source>
</evidence>
<proteinExistence type="predicted"/>
<evidence type="ECO:0008006" key="4">
    <source>
        <dbReference type="Google" id="ProtNLM"/>
    </source>
</evidence>